<sequence>MKLSDIKGDRVLDVIADIIDPIANMVQDKDVAAMFKREAVPEGMDARDFFAKRMCKGLPVLLKSHKADIIAIMAAIEGVTPEQYAESLDFPKLFTDVMELVTDDAFLNFLSSSETGKDAGAPGSASANFEVL</sequence>
<accession>A0A8S5NME7</accession>
<dbReference type="EMBL" id="BK015193">
    <property type="protein sequence ID" value="DAD95527.1"/>
    <property type="molecule type" value="Genomic_DNA"/>
</dbReference>
<reference evidence="1" key="1">
    <citation type="journal article" date="2021" name="Proc. Natl. Acad. Sci. U.S.A.">
        <title>A Catalog of Tens of Thousands of Viruses from Human Metagenomes Reveals Hidden Associations with Chronic Diseases.</title>
        <authorList>
            <person name="Tisza M.J."/>
            <person name="Buck C.B."/>
        </authorList>
    </citation>
    <scope>NUCLEOTIDE SEQUENCE</scope>
    <source>
        <strain evidence="1">CtFbs2</strain>
    </source>
</reference>
<protein>
    <submittedName>
        <fullName evidence="1">Uncharacterized protein</fullName>
    </submittedName>
</protein>
<proteinExistence type="predicted"/>
<evidence type="ECO:0000313" key="1">
    <source>
        <dbReference type="EMBL" id="DAD95527.1"/>
    </source>
</evidence>
<name>A0A8S5NME7_9CAUD</name>
<organism evidence="1">
    <name type="scientific">Siphoviridae sp. ctFbs2</name>
    <dbReference type="NCBI Taxonomy" id="2826213"/>
    <lineage>
        <taxon>Viruses</taxon>
        <taxon>Duplodnaviria</taxon>
        <taxon>Heunggongvirae</taxon>
        <taxon>Uroviricota</taxon>
        <taxon>Caudoviricetes</taxon>
    </lineage>
</organism>